<comment type="caution">
    <text evidence="5">The sequence shown here is derived from an EMBL/GenBank/DDBJ whole genome shotgun (WGS) entry which is preliminary data.</text>
</comment>
<proteinExistence type="predicted"/>
<dbReference type="GO" id="GO:0003700">
    <property type="term" value="F:DNA-binding transcription factor activity"/>
    <property type="evidence" value="ECO:0007669"/>
    <property type="project" value="TreeGrafter"/>
</dbReference>
<evidence type="ECO:0000256" key="3">
    <source>
        <dbReference type="SAM" id="MobiDB-lite"/>
    </source>
</evidence>
<dbReference type="PROSITE" id="PS50977">
    <property type="entry name" value="HTH_TETR_2"/>
    <property type="match status" value="1"/>
</dbReference>
<dbReference type="PANTHER" id="PTHR30055:SF223">
    <property type="entry name" value="HTH-TYPE TRANSCRIPTIONAL REGULATOR UIDR"/>
    <property type="match status" value="1"/>
</dbReference>
<dbReference type="PANTHER" id="PTHR30055">
    <property type="entry name" value="HTH-TYPE TRANSCRIPTIONAL REGULATOR RUTR"/>
    <property type="match status" value="1"/>
</dbReference>
<dbReference type="InterPro" id="IPR036271">
    <property type="entry name" value="Tet_transcr_reg_TetR-rel_C_sf"/>
</dbReference>
<accession>A0A328C223</accession>
<evidence type="ECO:0000313" key="5">
    <source>
        <dbReference type="EMBL" id="RAL20692.1"/>
    </source>
</evidence>
<dbReference type="InterPro" id="IPR009057">
    <property type="entry name" value="Homeodomain-like_sf"/>
</dbReference>
<gene>
    <name evidence="5" type="ORF">DL240_15350</name>
</gene>
<name>A0A328C223_9DELT</name>
<dbReference type="InterPro" id="IPR050109">
    <property type="entry name" value="HTH-type_TetR-like_transc_reg"/>
</dbReference>
<dbReference type="GO" id="GO:0000976">
    <property type="term" value="F:transcription cis-regulatory region binding"/>
    <property type="evidence" value="ECO:0007669"/>
    <property type="project" value="TreeGrafter"/>
</dbReference>
<keyword evidence="1 2" id="KW-0238">DNA-binding</keyword>
<dbReference type="Pfam" id="PF00440">
    <property type="entry name" value="TetR_N"/>
    <property type="match status" value="1"/>
</dbReference>
<organism evidence="5 6">
    <name type="scientific">Lujinxingia litoralis</name>
    <dbReference type="NCBI Taxonomy" id="2211119"/>
    <lineage>
        <taxon>Bacteria</taxon>
        <taxon>Deltaproteobacteria</taxon>
        <taxon>Bradymonadales</taxon>
        <taxon>Lujinxingiaceae</taxon>
        <taxon>Lujinxingia</taxon>
    </lineage>
</organism>
<feature type="DNA-binding region" description="H-T-H motif" evidence="2">
    <location>
        <begin position="38"/>
        <end position="57"/>
    </location>
</feature>
<feature type="region of interest" description="Disordered" evidence="3">
    <location>
        <begin position="213"/>
        <end position="234"/>
    </location>
</feature>
<dbReference type="PRINTS" id="PR00455">
    <property type="entry name" value="HTHTETR"/>
</dbReference>
<keyword evidence="6" id="KW-1185">Reference proteome</keyword>
<dbReference type="Proteomes" id="UP000249169">
    <property type="component" value="Unassembled WGS sequence"/>
</dbReference>
<dbReference type="SUPFAM" id="SSF48498">
    <property type="entry name" value="Tetracyclin repressor-like, C-terminal domain"/>
    <property type="match status" value="1"/>
</dbReference>
<dbReference type="EMBL" id="QHKO01000008">
    <property type="protein sequence ID" value="RAL20692.1"/>
    <property type="molecule type" value="Genomic_DNA"/>
</dbReference>
<evidence type="ECO:0000259" key="4">
    <source>
        <dbReference type="PROSITE" id="PS50977"/>
    </source>
</evidence>
<sequence length="234" mass="26574">MPMSARHQRRQARRDERRDELKQAAIEIFHEHGYHAARVSQIVKKVGVAQGTFYLYFEGKQQLFAEIISDFLERVVTTVASWEPGAIDSREDLRDELTRVGLMLTHELLNHELSTAIFFNEAMAVAPELNELIRHFYETLQAMLSDFNRILCQRGLIAPMDFTILASMTIGMVERVIMERVVYGTLNEVEPRAIVDHLVMHFLTGTLEAIGPASRAGVPEDEEQPTDAALPLKA</sequence>
<protein>
    <recommendedName>
        <fullName evidence="4">HTH tetR-type domain-containing protein</fullName>
    </recommendedName>
</protein>
<dbReference type="SUPFAM" id="SSF46689">
    <property type="entry name" value="Homeodomain-like"/>
    <property type="match status" value="1"/>
</dbReference>
<evidence type="ECO:0000256" key="1">
    <source>
        <dbReference type="ARBA" id="ARBA00023125"/>
    </source>
</evidence>
<evidence type="ECO:0000313" key="6">
    <source>
        <dbReference type="Proteomes" id="UP000249169"/>
    </source>
</evidence>
<evidence type="ECO:0000256" key="2">
    <source>
        <dbReference type="PROSITE-ProRule" id="PRU00335"/>
    </source>
</evidence>
<dbReference type="AlphaFoldDB" id="A0A328C223"/>
<reference evidence="5 6" key="1">
    <citation type="submission" date="2018-05" db="EMBL/GenBank/DDBJ databases">
        <title>Lujinxingia marina gen. nov. sp. nov., a new facultative anaerobic member of the class Deltaproteobacteria, and proposal of Lujinxingaceae fam. nov.</title>
        <authorList>
            <person name="Li C.-M."/>
        </authorList>
    </citation>
    <scope>NUCLEOTIDE SEQUENCE [LARGE SCALE GENOMIC DNA]</scope>
    <source>
        <strain evidence="5 6">B210</strain>
    </source>
</reference>
<dbReference type="InterPro" id="IPR001647">
    <property type="entry name" value="HTH_TetR"/>
</dbReference>
<feature type="domain" description="HTH tetR-type" evidence="4">
    <location>
        <begin position="15"/>
        <end position="75"/>
    </location>
</feature>
<dbReference type="Gene3D" id="1.10.357.10">
    <property type="entry name" value="Tetracycline Repressor, domain 2"/>
    <property type="match status" value="1"/>
</dbReference>